<sequence>MMNPSSLQKTISNRLSLIITLFMTVNEDNLVELHTHLWPVLRDKFISNWPENQMGYMLVDDYIKWIEKGGNYTKYFKLITLNGDISDGTFVIVDRYQLFIYTLDESNQRLKRLLQLLDWTKGIIVSSFLKKFKPVVMEVIKSLGLEIEYDSETFIHHLPKFKAADLDLTIPDGLKLRPMSSWTHVEKANTAWPYKHDGSLFYLKRLIDLNPNIGLFDKNTDELIAWCFRFQSGVLGALQVDDRFLKRGYGTLVTKAMCKIQCDLGQDTFALIADTNIVSKNTFKKLGFEIIVNCFAEQCGQEELAKCASSLEKLQSSSDLSIAKSKEELDILCPDLNQGLHCIRSYTRRCMTLTQRDHFNKLYHGTAAVIKDLCNVGKYQDEFLQHSPCLDRVRNSYEICARQYQNTMALISQGRSSDVGDQTHNDTRNEADDVRNICCSFRQYLDCSQHAARRECGESTGRFIRDFLDRMGNSLIKMYCTEYQLGTEKCYGYSSKGVVVKSIENLTVIFSLEKFTYDNSMLIKKQDKYHYYYY</sequence>
<organism evidence="3">
    <name type="scientific">Culicoides sonorensis</name>
    <name type="common">Biting midge</name>
    <dbReference type="NCBI Taxonomy" id="179676"/>
    <lineage>
        <taxon>Eukaryota</taxon>
        <taxon>Metazoa</taxon>
        <taxon>Ecdysozoa</taxon>
        <taxon>Arthropoda</taxon>
        <taxon>Hexapoda</taxon>
        <taxon>Insecta</taxon>
        <taxon>Pterygota</taxon>
        <taxon>Neoptera</taxon>
        <taxon>Endopterygota</taxon>
        <taxon>Diptera</taxon>
        <taxon>Nematocera</taxon>
        <taxon>Chironomoidea</taxon>
        <taxon>Ceratopogonidae</taxon>
        <taxon>Ceratopogoninae</taxon>
        <taxon>Culicoides</taxon>
        <taxon>Monoculicoides</taxon>
    </lineage>
</organism>
<dbReference type="PANTHER" id="PTHR33964:SF1">
    <property type="entry name" value="RE45066P"/>
    <property type="match status" value="1"/>
</dbReference>
<dbReference type="AlphaFoldDB" id="A0A336MJ62"/>
<proteinExistence type="predicted"/>
<protein>
    <submittedName>
        <fullName evidence="3">CSON001403 protein</fullName>
    </submittedName>
</protein>
<dbReference type="VEuPathDB" id="VectorBase:CSON001403"/>
<dbReference type="GO" id="GO:0016747">
    <property type="term" value="F:acyltransferase activity, transferring groups other than amino-acyl groups"/>
    <property type="evidence" value="ECO:0007669"/>
    <property type="project" value="InterPro"/>
</dbReference>
<feature type="domain" description="GCN5-related N-acetyltransferase Rv2170-like" evidence="1">
    <location>
        <begin position="212"/>
        <end position="293"/>
    </location>
</feature>
<reference evidence="3" key="2">
    <citation type="submission" date="2018-07" db="EMBL/GenBank/DDBJ databases">
        <authorList>
            <person name="Quirk P.G."/>
            <person name="Krulwich T.A."/>
        </authorList>
    </citation>
    <scope>NUCLEOTIDE SEQUENCE</scope>
</reference>
<dbReference type="InterPro" id="IPR013653">
    <property type="entry name" value="GCN5-like_dom"/>
</dbReference>
<gene>
    <name evidence="3" type="primary">CSON001403</name>
</gene>
<dbReference type="InterPro" id="IPR016181">
    <property type="entry name" value="Acyl_CoA_acyltransferase"/>
</dbReference>
<evidence type="ECO:0000259" key="1">
    <source>
        <dbReference type="Pfam" id="PF08445"/>
    </source>
</evidence>
<dbReference type="Gene3D" id="3.40.630.30">
    <property type="match status" value="2"/>
</dbReference>
<dbReference type="SUPFAM" id="SSF55729">
    <property type="entry name" value="Acyl-CoA N-acyltransferases (Nat)"/>
    <property type="match status" value="1"/>
</dbReference>
<accession>A0A336MJ62</accession>
<dbReference type="EMBL" id="UFQT01001208">
    <property type="protein sequence ID" value="SSX29501.1"/>
    <property type="molecule type" value="Genomic_DNA"/>
</dbReference>
<dbReference type="Pfam" id="PF08445">
    <property type="entry name" value="FR47"/>
    <property type="match status" value="1"/>
</dbReference>
<evidence type="ECO:0000313" key="3">
    <source>
        <dbReference type="EMBL" id="SSX29501.1"/>
    </source>
</evidence>
<name>A0A336MJ62_CULSO</name>
<dbReference type="PANTHER" id="PTHR33964">
    <property type="entry name" value="RE45066P-RELATED"/>
    <property type="match status" value="1"/>
</dbReference>
<dbReference type="EMBL" id="UFQS01001208">
    <property type="protein sequence ID" value="SSX09778.1"/>
    <property type="molecule type" value="Genomic_DNA"/>
</dbReference>
<evidence type="ECO:0000313" key="2">
    <source>
        <dbReference type="EMBL" id="SSX09778.1"/>
    </source>
</evidence>
<reference evidence="2" key="1">
    <citation type="submission" date="2018-04" db="EMBL/GenBank/DDBJ databases">
        <authorList>
            <person name="Go L.Y."/>
            <person name="Mitchell J.A."/>
        </authorList>
    </citation>
    <scope>NUCLEOTIDE SEQUENCE</scope>
    <source>
        <tissue evidence="2">Whole organism</tissue>
    </source>
</reference>